<dbReference type="PANTHER" id="PTHR43537:SF49">
    <property type="entry name" value="TRANSCRIPTIONAL REGULATORY PROTEIN"/>
    <property type="match status" value="1"/>
</dbReference>
<dbReference type="OrthoDB" id="7620579at2"/>
<dbReference type="Gene3D" id="1.10.10.10">
    <property type="entry name" value="Winged helix-like DNA-binding domain superfamily/Winged helix DNA-binding domain"/>
    <property type="match status" value="1"/>
</dbReference>
<dbReference type="InterPro" id="IPR036390">
    <property type="entry name" value="WH_DNA-bd_sf"/>
</dbReference>
<dbReference type="InterPro" id="IPR036388">
    <property type="entry name" value="WH-like_DNA-bd_sf"/>
</dbReference>
<evidence type="ECO:0000313" key="5">
    <source>
        <dbReference type="EMBL" id="SDF82882.1"/>
    </source>
</evidence>
<dbReference type="Gene3D" id="1.20.120.530">
    <property type="entry name" value="GntR ligand-binding domain-like"/>
    <property type="match status" value="1"/>
</dbReference>
<protein>
    <submittedName>
        <fullName evidence="5">DNA-binding transcriptional regulator, GntR family</fullName>
    </submittedName>
</protein>
<evidence type="ECO:0000313" key="6">
    <source>
        <dbReference type="Proteomes" id="UP000199399"/>
    </source>
</evidence>
<dbReference type="EMBL" id="FNBP01000003">
    <property type="protein sequence ID" value="SDF82882.1"/>
    <property type="molecule type" value="Genomic_DNA"/>
</dbReference>
<dbReference type="SUPFAM" id="SSF46785">
    <property type="entry name" value="Winged helix' DNA-binding domain"/>
    <property type="match status" value="1"/>
</dbReference>
<dbReference type="CDD" id="cd07377">
    <property type="entry name" value="WHTH_GntR"/>
    <property type="match status" value="1"/>
</dbReference>
<gene>
    <name evidence="5" type="ORF">SAMN04489759_103263</name>
</gene>
<dbReference type="PROSITE" id="PS50949">
    <property type="entry name" value="HTH_GNTR"/>
    <property type="match status" value="1"/>
</dbReference>
<dbReference type="SMART" id="SM00895">
    <property type="entry name" value="FCD"/>
    <property type="match status" value="1"/>
</dbReference>
<dbReference type="Pfam" id="PF07729">
    <property type="entry name" value="FCD"/>
    <property type="match status" value="1"/>
</dbReference>
<dbReference type="InterPro" id="IPR008920">
    <property type="entry name" value="TF_FadR/GntR_C"/>
</dbReference>
<sequence length="218" mass="24545">MTERSADKIATELEQLVFTGELSDGDRLDEIKLAKRFGVSRTPVREAIQKLATTGLVTQEPRRGAFVHQPGPVELMEMFEVMAEFEATCGRLAALRISDAALAELDAVNDRCQAALDAENPDEYYLENERFHHLIYESSGNGFLEQEARRLHRRLKPYRRVQLHLRGRMKQSMAEHRDIVAALTEGDADRAAAALRGHVAIQGEKFHHLMANLKAVAK</sequence>
<evidence type="ECO:0000256" key="2">
    <source>
        <dbReference type="ARBA" id="ARBA00023125"/>
    </source>
</evidence>
<dbReference type="SUPFAM" id="SSF48008">
    <property type="entry name" value="GntR ligand-binding domain-like"/>
    <property type="match status" value="1"/>
</dbReference>
<evidence type="ECO:0000259" key="4">
    <source>
        <dbReference type="PROSITE" id="PS50949"/>
    </source>
</evidence>
<name>A0A1G7P9A9_9RHOB</name>
<dbReference type="AlphaFoldDB" id="A0A1G7P9A9"/>
<keyword evidence="2 5" id="KW-0238">DNA-binding</keyword>
<keyword evidence="6" id="KW-1185">Reference proteome</keyword>
<dbReference type="SMART" id="SM00345">
    <property type="entry name" value="HTH_GNTR"/>
    <property type="match status" value="1"/>
</dbReference>
<dbReference type="RefSeq" id="WP_093740844.1">
    <property type="nucleotide sequence ID" value="NZ_FNBP01000003.1"/>
</dbReference>
<dbReference type="InterPro" id="IPR011711">
    <property type="entry name" value="GntR_C"/>
</dbReference>
<keyword evidence="1" id="KW-0805">Transcription regulation</keyword>
<dbReference type="PRINTS" id="PR00035">
    <property type="entry name" value="HTHGNTR"/>
</dbReference>
<accession>A0A1G7P9A9</accession>
<keyword evidence="3" id="KW-0804">Transcription</keyword>
<organism evidence="5 6">
    <name type="scientific">Sulfitobacter delicatus</name>
    <dbReference type="NCBI Taxonomy" id="218672"/>
    <lineage>
        <taxon>Bacteria</taxon>
        <taxon>Pseudomonadati</taxon>
        <taxon>Pseudomonadota</taxon>
        <taxon>Alphaproteobacteria</taxon>
        <taxon>Rhodobacterales</taxon>
        <taxon>Roseobacteraceae</taxon>
        <taxon>Sulfitobacter</taxon>
    </lineage>
</organism>
<dbReference type="InterPro" id="IPR000524">
    <property type="entry name" value="Tscrpt_reg_HTH_GntR"/>
</dbReference>
<dbReference type="GO" id="GO:0003677">
    <property type="term" value="F:DNA binding"/>
    <property type="evidence" value="ECO:0007669"/>
    <property type="project" value="UniProtKB-KW"/>
</dbReference>
<feature type="domain" description="HTH gntR-type" evidence="4">
    <location>
        <begin position="3"/>
        <end position="70"/>
    </location>
</feature>
<reference evidence="6" key="1">
    <citation type="submission" date="2016-10" db="EMBL/GenBank/DDBJ databases">
        <authorList>
            <person name="Varghese N."/>
            <person name="Submissions S."/>
        </authorList>
    </citation>
    <scope>NUCLEOTIDE SEQUENCE [LARGE SCALE GENOMIC DNA]</scope>
    <source>
        <strain evidence="6">DSM 16477</strain>
    </source>
</reference>
<evidence type="ECO:0000256" key="1">
    <source>
        <dbReference type="ARBA" id="ARBA00023015"/>
    </source>
</evidence>
<dbReference type="Pfam" id="PF00392">
    <property type="entry name" value="GntR"/>
    <property type="match status" value="1"/>
</dbReference>
<dbReference type="Proteomes" id="UP000199399">
    <property type="component" value="Unassembled WGS sequence"/>
</dbReference>
<evidence type="ECO:0000256" key="3">
    <source>
        <dbReference type="ARBA" id="ARBA00023163"/>
    </source>
</evidence>
<proteinExistence type="predicted"/>
<dbReference type="PANTHER" id="PTHR43537">
    <property type="entry name" value="TRANSCRIPTIONAL REGULATOR, GNTR FAMILY"/>
    <property type="match status" value="1"/>
</dbReference>
<dbReference type="STRING" id="218672.SAMN04489759_103263"/>
<dbReference type="GO" id="GO:0003700">
    <property type="term" value="F:DNA-binding transcription factor activity"/>
    <property type="evidence" value="ECO:0007669"/>
    <property type="project" value="InterPro"/>
</dbReference>